<accession>A0ABR4KAW3</accession>
<dbReference type="GeneID" id="98160883"/>
<protein>
    <recommendedName>
        <fullName evidence="3">Reverse transcriptase</fullName>
    </recommendedName>
</protein>
<evidence type="ECO:0000313" key="2">
    <source>
        <dbReference type="Proteomes" id="UP001610444"/>
    </source>
</evidence>
<organism evidence="1 2">
    <name type="scientific">Aspergillus pseudodeflectus</name>
    <dbReference type="NCBI Taxonomy" id="176178"/>
    <lineage>
        <taxon>Eukaryota</taxon>
        <taxon>Fungi</taxon>
        <taxon>Dikarya</taxon>
        <taxon>Ascomycota</taxon>
        <taxon>Pezizomycotina</taxon>
        <taxon>Eurotiomycetes</taxon>
        <taxon>Eurotiomycetidae</taxon>
        <taxon>Eurotiales</taxon>
        <taxon>Aspergillaceae</taxon>
        <taxon>Aspergillus</taxon>
        <taxon>Aspergillus subgen. Nidulantes</taxon>
    </lineage>
</organism>
<name>A0ABR4KAW3_9EURO</name>
<evidence type="ECO:0000313" key="1">
    <source>
        <dbReference type="EMBL" id="KAL2849281.1"/>
    </source>
</evidence>
<reference evidence="1 2" key="1">
    <citation type="submission" date="2024-07" db="EMBL/GenBank/DDBJ databases">
        <title>Section-level genome sequencing and comparative genomics of Aspergillus sections Usti and Cavernicolus.</title>
        <authorList>
            <consortium name="Lawrence Berkeley National Laboratory"/>
            <person name="Nybo J.L."/>
            <person name="Vesth T.C."/>
            <person name="Theobald S."/>
            <person name="Frisvad J.C."/>
            <person name="Larsen T.O."/>
            <person name="Kjaerboelling I."/>
            <person name="Rothschild-Mancinelli K."/>
            <person name="Lyhne E.K."/>
            <person name="Kogle M.E."/>
            <person name="Barry K."/>
            <person name="Clum A."/>
            <person name="Na H."/>
            <person name="Ledsgaard L."/>
            <person name="Lin J."/>
            <person name="Lipzen A."/>
            <person name="Kuo A."/>
            <person name="Riley R."/>
            <person name="Mondo S."/>
            <person name="LaButti K."/>
            <person name="Haridas S."/>
            <person name="Pangalinan J."/>
            <person name="Salamov A.A."/>
            <person name="Simmons B.A."/>
            <person name="Magnuson J.K."/>
            <person name="Chen J."/>
            <person name="Drula E."/>
            <person name="Henrissat B."/>
            <person name="Wiebenga A."/>
            <person name="Lubbers R.J."/>
            <person name="Gomes A.C."/>
            <person name="Macurrencykelacurrency M.R."/>
            <person name="Stajich J."/>
            <person name="Grigoriev I.V."/>
            <person name="Mortensen U.H."/>
            <person name="De vries R.P."/>
            <person name="Baker S.E."/>
            <person name="Andersen M.R."/>
        </authorList>
    </citation>
    <scope>NUCLEOTIDE SEQUENCE [LARGE SCALE GENOMIC DNA]</scope>
    <source>
        <strain evidence="1 2">CBS 756.74</strain>
    </source>
</reference>
<dbReference type="RefSeq" id="XP_070898668.1">
    <property type="nucleotide sequence ID" value="XM_071045719.1"/>
</dbReference>
<proteinExistence type="predicted"/>
<sequence>MNTIGSNQNTGNFWLLEKTVNGMKSRIFRNVNLVARTRWSRMIANVLLPRQILGEIRAAIAVWVYLNDQDIVTCHRELTRNVRAVFTETEKRFNFANPNNPIDLVNAWNEWHHHLLQYQARRTSDWVIDTITRTELVWQAVPSNNRMKASVLGSLQWLRFWANIYVNWNHPPF</sequence>
<gene>
    <name evidence="1" type="ORF">BJX68DRAFT_267133</name>
</gene>
<dbReference type="Proteomes" id="UP001610444">
    <property type="component" value="Unassembled WGS sequence"/>
</dbReference>
<dbReference type="EMBL" id="JBFXLR010000023">
    <property type="protein sequence ID" value="KAL2849281.1"/>
    <property type="molecule type" value="Genomic_DNA"/>
</dbReference>
<keyword evidence="2" id="KW-1185">Reference proteome</keyword>
<evidence type="ECO:0008006" key="3">
    <source>
        <dbReference type="Google" id="ProtNLM"/>
    </source>
</evidence>
<comment type="caution">
    <text evidence="1">The sequence shown here is derived from an EMBL/GenBank/DDBJ whole genome shotgun (WGS) entry which is preliminary data.</text>
</comment>